<dbReference type="SMART" id="SM00320">
    <property type="entry name" value="WD40"/>
    <property type="match status" value="7"/>
</dbReference>
<feature type="region of interest" description="Disordered" evidence="3">
    <location>
        <begin position="3270"/>
        <end position="3299"/>
    </location>
</feature>
<dbReference type="GeneID" id="20228167"/>
<feature type="compositionally biased region" description="Low complexity" evidence="3">
    <location>
        <begin position="3551"/>
        <end position="3567"/>
    </location>
</feature>
<dbReference type="PANTHER" id="PTHR19855:SF11">
    <property type="entry name" value="RIBOSOME BIOGENESIS PROTEIN WDR12"/>
    <property type="match status" value="1"/>
</dbReference>
<feature type="compositionally biased region" description="Low complexity" evidence="3">
    <location>
        <begin position="2693"/>
        <end position="2707"/>
    </location>
</feature>
<dbReference type="PROSITE" id="PS50082">
    <property type="entry name" value="WD_REPEATS_2"/>
    <property type="match status" value="2"/>
</dbReference>
<feature type="region of interest" description="Disordered" evidence="3">
    <location>
        <begin position="2559"/>
        <end position="2578"/>
    </location>
</feature>
<feature type="compositionally biased region" description="Basic and acidic residues" evidence="3">
    <location>
        <begin position="3113"/>
        <end position="3152"/>
    </location>
</feature>
<sequence>MLRAVAVAAAAVALLAPLLLEPDVSSHRPPADFACGTSTLAQRSLAAERAIEALGWRADEGRLQFAQRGAISSGQHATNYGALQHFRRNVPAWFGRLPRVGARLLRGLFVMGRGDVVFLLGCTPPGGGVSYASVAPYVWVQPSTRSAPGAQLGPSLNHLELEKQNEIKPWNATFLYVASPDAAAAARVAAAVTDAAGALGFEIQVRATAALPADAVAWRAPGAALRGLLSADWLRVLFRVSTASDDAGGDALSTYLAAHQRAFLVASPDDVAASSPFDAVADAQPPTHRSPPPGYPLLETAVASAADAVARFFEARNATVLARWAGTRYEYSNRRCATEAATYRPYAAFAPPDVPLLPSACAMTSSDSTITAMVPPGGVGDGLDPDAGRRRRAWAPFVGAPGRLFVAVALDVVPVGAATLHSLMFSQIPPGKPSKDYYENKATTVWWRAPGLPQPHVGAPVQNTVAIATVATHGCPAGLEDATGRPWPCAAPDAPVDGAYAVLTERAYLDPATALAPAATSFPPFVILALAHETLLRRHQLRGSVLPILTMAYNASRQHLLTADEQALRLFSTRKELSVLWLDPESPSPMILLHHAIHDVYIVVYDDQPADHPDACAVQILHASLAPLLRWRPHDGAVAAAVLHPSSGVLVTSGSEGQLRLWQLSAAPSSPGGGSRRGEAEPPKDDLALIVSPVASLNEHQPRGAISTLHVSSGDGGLLIGAIDGTVWVWRLFPSPSDSTALTVASRPGSPEISPPPGGVAPRLVLCWEATPPADDGDDDDEAPSITCLQTLDAGRIAVGFDDGVVAIWGIQLFDGFGSAAAGSAPELCCTIDAHVLEPESDDDDSSSDEESSDEESELEEDDDDDDKQKDKEDRSQSAAGSGDDDDDDDDGVSLPDESGGVFEIRAVRSLGDDGGPMELFTCGGSARRVRHWLVGGDDDDDDDDEAEAEERSQASGDAGSRGDVASAGSRSDRLKVRELSAHGVAEEFEPAEGDAYTSWVQATIKATPMRLELLELGMGAESIARRLLLAATSGGLVTLYEILAPEWRVATCADRLLQLRRGALVDWEEKAGEAAALGDPSEHCVLALTDGGHVEALAVSGAGVFHRSPPPEPPLPVATVAASTLKSGDRRPPAKRIARGRAPLVGLGRHATATERVALGWMPASASVVVGRSDGVLEVVAPDWKAALLELGCRAADAARAKRRAATPALGGSTVVALGPPRRGVGAADGPPGAAPGGGGAPVTCLCALPRPETLVCVGDAEGGLRLWTLRPPHRGGAKCLWSTDAHTGAVVALAAGALSAVAAHPAEKTALKPLGRRLGALVASAAADGVVKLWRLVHGGRGLVTVGYFIVGGAVTALAVATPPPGDVVDEHRGGAALVVAGFSSGLLEAWPLDARDAAGEAEPSREVERSVHRSGHLHEVTALDAFPGQGVLLSASLDRSVALWRARPADDAGLELLKCVALGHPIYSAVLVRRRGALDAIVADGAHVSRVSLRGDAAAVEGPSLLNERSHRVSRVSLAQSSTISGTAASTPQLAADPRPPAAGVAGVAGSAGSAASVDDHSASLSFATVSLQAPSAAQAFASAAALGDLVSSGALPRQSEIARSSFLGGNLRARTPQPPPPPRGRTPSASSWLASPDPYASGDHSRVQSPWRTEREVERSRRESVVTPGSAPPRRDSLSQGVWNLAFDRQPTTADESPGPGEYLFAEAPDTIQDISAKLLEQTAAFAPALPASRERRENLPAMGSRPATADEDVAAAAGSKADASDDAQLAAEALITQSGPAPPAPELEALPTSTQLAAYPDLVVAFKQRDLGKGFLPGAALPMVLKNWWKGPDGLPITDAHVLEACLKTTIFREADEEAAASMGDEEDDDDFDVVSIDELRNLREIRLERRKNYKRRGAKVTFDELCLVAEKLCGVVGAAPPREGGLNVSRTLSRGGGGWVRREPSRDGPAKAYRLMSRERKRLVYGDVGEPALVRVDLAASVAPLEGPNCAEARRARLLTSRDNYRMETPPPMGDARARLGTPQSPNGRSSRGSRDDAFPAARRMPRLPQNVPEPFEHLFVDPLMQTARDCLATGNPNPSGSGFEQDGDAPQPPVMNGRTAVREARRVFEGYAEELASAAATKRPPRGLAEATYLLFRQRFGPRQIAEAHIVALLDALFAHGTEAPVLGALSRFIDVKPALVEMFEDGRASLGDNDSHQSAPRADWRALPINSARTYVDTLAWLRDRGCLFRDAPMDAGGGRGLRSTVGAEGSLFGGGAHFRTTATGRATVSGDALRHLSVSRRAAASCVRQLAPSPSVASTVVEALANVPGLDESPLGHWDEHVDAEAFAELLTTRVVAADEVTRAAQAKLFALERPDRVLSTAGSGKGKPSKRGSRGDKDAAWPESLKELKRLLLRFVAADPARSGAIQGRTGERHSQLQSLISRPFSTRAISGAAFCRAMRVGLKAKGGDDGGWGPWTPPSELPRDESLLAENERGLQHLLVFYRDMYDQQVAYIDFWAMLWTEATLHRRLPLLEELYAIAIDQLIGIDDEVGAALRAFVMHVDRKELPKVEEKDKREDAPGPGRPVLEPVEVKPSLLALAFPGQLDMGDLDRVPDLHPGTLTIARPPDAARDRERDVFGDTEGASRAATAHDEREDRPDRSISEERRASLREKSTSTRASGVALVQDDVSSHVDVAPEPPEAFRPAASFSRSLQSSASRDDFRDESVDVHSTIQTLPRSFTAAGAQAAAQLMLDGLARHHAAEALTHARAAASHATLALTYADAALPAKKGGTILTRLAASGPGKPPRPPQVRGTFAYQGDPFFAPQVTKQTRATKADARAAAARALARGASPLLKTSLDVLRVQSMTGQYDSFGRAFSPVRYLSLDEAEQLQRDIDAAQDEADAKRLAKTHSKAVAPKEKPKKVDKAAEQRRLLEEEAKRRQEEAMRRHEEELERRRQEEEAQAKAAEEAKKRAEEKAAMDEAAAKKKAEEEEAARLKAEQERRLKDLEAAKQAEAREKAEAKRRQAEEERAAADAEKKRLKEVAAAEKEARKQAEREARKRQEGERQAMYQEERLGHMMREQLREERAAAERKRLQDIKDAEIAREAEENRLMEEAEEEGEFLREEEREKARAAQEALEREKQEREREEFERAEREREYEECYQMQAEEEYERQRLAVEAEEERKRKAKEEALRERLDAEGRMKEENERSTMITNTLKVRPTNAGLFRVAKQKRASIAFKDKLLGKVAQRRATVAAAKQAEEEAAKLEAEAAATARKMGDLSSMMSATSSGAASQEPAQADDDDDGDRPLFGCSMAFSADLRYDPFAEDLRSTKQPAAPVGSAVAAMRAKQDDAGAGGFDETSLEDDRLPEAVLRCFREAAGGGPQAFYDAGDADLLVSRGRIPSASDADWQDTSLGQEKRVVVAPEDDRYGSGKHAIAIRATHADGCSFAVYAATTGATKASVASEPMRALEPRLRKLKLLGEMGTGALLRDFGAAANDAAELVAREVALEQAIASGMRADELVSRSDFQSEQKRNEELRREAKRVAMEVGSKRDLGDAAAGDEAPGPAAAPGDIEPDHIDAKLDQRDLEEAWNVSLSELDNEDNAEDAVAFEKLLYRVGVAQMQAENASKPLQRDRHLDARAPASTSSPGKRKKRRRRKKRSEVMEPGETVDDLDARMRAFVGTNGNWNKGVNARKAPREPFRLKVPKPLKYHLLLDDCLHQPPKDGES</sequence>
<feature type="compositionally biased region" description="Acidic residues" evidence="3">
    <location>
        <begin position="937"/>
        <end position="949"/>
    </location>
</feature>
<gene>
    <name evidence="5" type="ORF">AURANDRAFT_71325</name>
</gene>
<feature type="compositionally biased region" description="Basic and acidic residues" evidence="3">
    <location>
        <begin position="2559"/>
        <end position="2569"/>
    </location>
</feature>
<dbReference type="RefSeq" id="XP_009035838.1">
    <property type="nucleotide sequence ID" value="XM_009037590.1"/>
</dbReference>
<evidence type="ECO:0000256" key="2">
    <source>
        <dbReference type="SAM" id="Coils"/>
    </source>
</evidence>
<dbReference type="PANTHER" id="PTHR19855">
    <property type="entry name" value="WD40 REPEAT PROTEIN 12, 37"/>
    <property type="match status" value="1"/>
</dbReference>
<evidence type="ECO:0000256" key="3">
    <source>
        <dbReference type="SAM" id="MobiDB-lite"/>
    </source>
</evidence>
<dbReference type="SUPFAM" id="SSF50978">
    <property type="entry name" value="WD40 repeat-like"/>
    <property type="match status" value="1"/>
</dbReference>
<feature type="region of interest" description="Disordered" evidence="3">
    <location>
        <begin position="1530"/>
        <end position="1551"/>
    </location>
</feature>
<evidence type="ECO:0000313" key="6">
    <source>
        <dbReference type="Proteomes" id="UP000002729"/>
    </source>
</evidence>
<feature type="region of interest" description="Disordered" evidence="3">
    <location>
        <begin position="2078"/>
        <end position="2100"/>
    </location>
</feature>
<feature type="compositionally biased region" description="Basic and acidic residues" evidence="3">
    <location>
        <begin position="867"/>
        <end position="876"/>
    </location>
</feature>
<feature type="compositionally biased region" description="Low complexity" evidence="3">
    <location>
        <begin position="3274"/>
        <end position="3286"/>
    </location>
</feature>
<dbReference type="EMBL" id="GL833125">
    <property type="protein sequence ID" value="EGB09804.1"/>
    <property type="molecule type" value="Genomic_DNA"/>
</dbReference>
<dbReference type="CDD" id="cd22249">
    <property type="entry name" value="UDM1_RNF168_RNF169-like"/>
    <property type="match status" value="1"/>
</dbReference>
<dbReference type="InterPro" id="IPR015943">
    <property type="entry name" value="WD40/YVTN_repeat-like_dom_sf"/>
</dbReference>
<feature type="repeat" description="WD" evidence="1">
    <location>
        <begin position="631"/>
        <end position="665"/>
    </location>
</feature>
<reference evidence="5 6" key="1">
    <citation type="journal article" date="2011" name="Proc. Natl. Acad. Sci. U.S.A.">
        <title>Niche of harmful alga Aureococcus anophagefferens revealed through ecogenomics.</title>
        <authorList>
            <person name="Gobler C.J."/>
            <person name="Berry D.L."/>
            <person name="Dyhrman S.T."/>
            <person name="Wilhelm S.W."/>
            <person name="Salamov A."/>
            <person name="Lobanov A.V."/>
            <person name="Zhang Y."/>
            <person name="Collier J.L."/>
            <person name="Wurch L.L."/>
            <person name="Kustka A.B."/>
            <person name="Dill B.D."/>
            <person name="Shah M."/>
            <person name="VerBerkmoes N.C."/>
            <person name="Kuo A."/>
            <person name="Terry A."/>
            <person name="Pangilinan J."/>
            <person name="Lindquist E.A."/>
            <person name="Lucas S."/>
            <person name="Paulsen I.T."/>
            <person name="Hattenrath-Lehmann T.K."/>
            <person name="Talmage S.C."/>
            <person name="Walker E.A."/>
            <person name="Koch F."/>
            <person name="Burson A.M."/>
            <person name="Marcoval M.A."/>
            <person name="Tang Y.Z."/>
            <person name="Lecleir G.R."/>
            <person name="Coyne K.J."/>
            <person name="Berg G.M."/>
            <person name="Bertrand E.M."/>
            <person name="Saito M.A."/>
            <person name="Gladyshev V.N."/>
            <person name="Grigoriev I.V."/>
        </authorList>
    </citation>
    <scope>NUCLEOTIDE SEQUENCE [LARGE SCALE GENOMIC DNA]</scope>
    <source>
        <strain evidence="6">CCMP 1984</strain>
    </source>
</reference>
<feature type="region of interest" description="Disordered" evidence="3">
    <location>
        <begin position="2608"/>
        <end position="2713"/>
    </location>
</feature>
<dbReference type="Gene3D" id="2.130.10.10">
    <property type="entry name" value="YVTN repeat-like/Quinoprotein amine dehydrogenase"/>
    <property type="match status" value="2"/>
</dbReference>
<feature type="compositionally biased region" description="Basic and acidic residues" evidence="3">
    <location>
        <begin position="2907"/>
        <end position="3069"/>
    </location>
</feature>
<accession>F0Y5G0</accession>
<feature type="region of interest" description="Disordered" evidence="3">
    <location>
        <begin position="1607"/>
        <end position="1684"/>
    </location>
</feature>
<keyword evidence="1" id="KW-0853">WD repeat</keyword>
<feature type="repeat" description="WD" evidence="1">
    <location>
        <begin position="1416"/>
        <end position="1447"/>
    </location>
</feature>
<feature type="compositionally biased region" description="Basic residues" evidence="3">
    <location>
        <begin position="3644"/>
        <end position="3655"/>
    </location>
</feature>
<feature type="region of interest" description="Disordered" evidence="3">
    <location>
        <begin position="2368"/>
        <end position="2390"/>
    </location>
</feature>
<dbReference type="Proteomes" id="UP000002729">
    <property type="component" value="Unassembled WGS sequence"/>
</dbReference>
<keyword evidence="2" id="KW-0175">Coiled coil</keyword>
<feature type="region of interest" description="Disordered" evidence="3">
    <location>
        <begin position="3101"/>
        <end position="3153"/>
    </location>
</feature>
<feature type="compositionally biased region" description="Polar residues" evidence="3">
    <location>
        <begin position="2028"/>
        <end position="2037"/>
    </location>
</feature>
<feature type="compositionally biased region" description="Basic and acidic residues" evidence="3">
    <location>
        <begin position="3188"/>
        <end position="3201"/>
    </location>
</feature>
<feature type="region of interest" description="Disordered" evidence="3">
    <location>
        <begin position="2893"/>
        <end position="3069"/>
    </location>
</feature>
<feature type="region of interest" description="Disordered" evidence="3">
    <location>
        <begin position="3622"/>
        <end position="3665"/>
    </location>
</feature>
<proteinExistence type="predicted"/>
<feature type="region of interest" description="Disordered" evidence="3">
    <location>
        <begin position="2007"/>
        <end position="2056"/>
    </location>
</feature>
<feature type="region of interest" description="Disordered" evidence="3">
    <location>
        <begin position="3188"/>
        <end position="3209"/>
    </location>
</feature>
<feature type="region of interest" description="Disordered" evidence="3">
    <location>
        <begin position="934"/>
        <end position="973"/>
    </location>
</feature>
<evidence type="ECO:0000256" key="1">
    <source>
        <dbReference type="PROSITE-ProRule" id="PRU00221"/>
    </source>
</evidence>
<feature type="region of interest" description="Disordered" evidence="3">
    <location>
        <begin position="1933"/>
        <end position="1953"/>
    </location>
</feature>
<dbReference type="KEGG" id="aaf:AURANDRAFT_71325"/>
<dbReference type="InterPro" id="IPR036322">
    <property type="entry name" value="WD40_repeat_dom_sf"/>
</dbReference>
<dbReference type="InParanoid" id="F0Y5G0"/>
<dbReference type="InterPro" id="IPR001680">
    <property type="entry name" value="WD40_rpt"/>
</dbReference>
<organism evidence="6">
    <name type="scientific">Aureococcus anophagefferens</name>
    <name type="common">Harmful bloom alga</name>
    <dbReference type="NCBI Taxonomy" id="44056"/>
    <lineage>
        <taxon>Eukaryota</taxon>
        <taxon>Sar</taxon>
        <taxon>Stramenopiles</taxon>
        <taxon>Ochrophyta</taxon>
        <taxon>Pelagophyceae</taxon>
        <taxon>Pelagomonadales</taxon>
        <taxon>Pelagomonadaceae</taxon>
        <taxon>Aureococcus</taxon>
    </lineage>
</organism>
<feature type="signal peptide" evidence="4">
    <location>
        <begin position="1"/>
        <end position="26"/>
    </location>
</feature>
<keyword evidence="4" id="KW-0732">Signal</keyword>
<feature type="compositionally biased region" description="Basic and acidic residues" evidence="3">
    <location>
        <begin position="1656"/>
        <end position="1668"/>
    </location>
</feature>
<feature type="compositionally biased region" description="Acidic residues" evidence="3">
    <location>
        <begin position="883"/>
        <end position="892"/>
    </location>
</feature>
<feature type="region of interest" description="Disordered" evidence="3">
    <location>
        <begin position="1734"/>
        <end position="1767"/>
    </location>
</feature>
<feature type="coiled-coil region" evidence="2">
    <location>
        <begin position="3242"/>
        <end position="3269"/>
    </location>
</feature>
<feature type="region of interest" description="Disordered" evidence="3">
    <location>
        <begin position="838"/>
        <end position="901"/>
    </location>
</feature>
<name>F0Y5G0_AURAN</name>
<feature type="compositionally biased region" description="Basic and acidic residues" evidence="3">
    <location>
        <begin position="2639"/>
        <end position="2665"/>
    </location>
</feature>
<feature type="compositionally biased region" description="Basic and acidic residues" evidence="3">
    <location>
        <begin position="2618"/>
        <end position="2628"/>
    </location>
</feature>
<evidence type="ECO:0000256" key="4">
    <source>
        <dbReference type="SAM" id="SignalP"/>
    </source>
</evidence>
<dbReference type="PROSITE" id="PS50294">
    <property type="entry name" value="WD_REPEATS_REGION"/>
    <property type="match status" value="2"/>
</dbReference>
<dbReference type="OrthoDB" id="195253at2759"/>
<feature type="region of interest" description="Disordered" evidence="3">
    <location>
        <begin position="3539"/>
        <end position="3571"/>
    </location>
</feature>
<protein>
    <submittedName>
        <fullName evidence="5">Uncharacterized protein</fullName>
    </submittedName>
</protein>
<keyword evidence="6" id="KW-1185">Reference proteome</keyword>
<feature type="compositionally biased region" description="Basic and acidic residues" evidence="3">
    <location>
        <begin position="3539"/>
        <end position="3550"/>
    </location>
</feature>
<feature type="chain" id="PRO_5003261355" evidence="4">
    <location>
        <begin position="27"/>
        <end position="3723"/>
    </location>
</feature>
<feature type="compositionally biased region" description="Acidic residues" evidence="3">
    <location>
        <begin position="839"/>
        <end position="866"/>
    </location>
</feature>
<evidence type="ECO:0000313" key="5">
    <source>
        <dbReference type="EMBL" id="EGB09804.1"/>
    </source>
</evidence>